<proteinExistence type="predicted"/>
<dbReference type="PANTHER" id="PTHR47432:SF1">
    <property type="entry name" value="CELL WALL ASSEMBLY REGULATOR SMI1"/>
    <property type="match status" value="1"/>
</dbReference>
<gene>
    <name evidence="2" type="ORF">QCA50_003261</name>
</gene>
<feature type="compositionally biased region" description="Basic and acidic residues" evidence="1">
    <location>
        <begin position="360"/>
        <end position="371"/>
    </location>
</feature>
<evidence type="ECO:0000313" key="2">
    <source>
        <dbReference type="EMBL" id="KAK7693690.1"/>
    </source>
</evidence>
<organism evidence="2 3">
    <name type="scientific">Cerrena zonata</name>
    <dbReference type="NCBI Taxonomy" id="2478898"/>
    <lineage>
        <taxon>Eukaryota</taxon>
        <taxon>Fungi</taxon>
        <taxon>Dikarya</taxon>
        <taxon>Basidiomycota</taxon>
        <taxon>Agaricomycotina</taxon>
        <taxon>Agaricomycetes</taxon>
        <taxon>Polyporales</taxon>
        <taxon>Cerrenaceae</taxon>
        <taxon>Cerrena</taxon>
    </lineage>
</organism>
<keyword evidence="3" id="KW-1185">Reference proteome</keyword>
<comment type="caution">
    <text evidence="2">The sequence shown here is derived from an EMBL/GenBank/DDBJ whole genome shotgun (WGS) entry which is preliminary data.</text>
</comment>
<feature type="compositionally biased region" description="Polar residues" evidence="1">
    <location>
        <begin position="391"/>
        <end position="400"/>
    </location>
</feature>
<dbReference type="EMBL" id="JASBNA010000003">
    <property type="protein sequence ID" value="KAK7693690.1"/>
    <property type="molecule type" value="Genomic_DNA"/>
</dbReference>
<dbReference type="Proteomes" id="UP001385951">
    <property type="component" value="Unassembled WGS sequence"/>
</dbReference>
<dbReference type="PANTHER" id="PTHR47432">
    <property type="entry name" value="CELL WALL ASSEMBLY REGULATOR SMI1"/>
    <property type="match status" value="1"/>
</dbReference>
<evidence type="ECO:0000256" key="1">
    <source>
        <dbReference type="SAM" id="MobiDB-lite"/>
    </source>
</evidence>
<name>A0AAW0GKD6_9APHY</name>
<feature type="compositionally biased region" description="Basic and acidic residues" evidence="1">
    <location>
        <begin position="280"/>
        <end position="293"/>
    </location>
</feature>
<reference evidence="2 3" key="1">
    <citation type="submission" date="2022-09" db="EMBL/GenBank/DDBJ databases">
        <authorList>
            <person name="Palmer J.M."/>
        </authorList>
    </citation>
    <scope>NUCLEOTIDE SEQUENCE [LARGE SCALE GENOMIC DNA]</scope>
    <source>
        <strain evidence="2 3">DSM 7382</strain>
    </source>
</reference>
<feature type="region of interest" description="Disordered" evidence="1">
    <location>
        <begin position="143"/>
        <end position="167"/>
    </location>
</feature>
<dbReference type="AlphaFoldDB" id="A0AAW0GKD6"/>
<sequence>MWRGDGPGGWAKWFASFVEELESGEGYDIGQGDGEEGSEDSVGYENYFFDGVRQGLGDGGGDSGTGGMRLSGEYKGWNVLEAWADRSVRRWHEAGVISDPVVPQPDTSSKLSEDIVPKLANLPNGTGADVPIPVLVEDETSALSEPPAPKATIPTISVTKPPPPAAVDLPTADDILVTSESETPLADADLESGVVGDEVVMREIIIPPSHSAAASPTRATPTERRKPAVSSTPIPRIITSPPPDLVTPLVQPVSDLLEDPAPALPTPTITPSPTVSPVKLPEDDKTVPTKEEDSPVMVSSPDEAEAPEATIRLVGGGGVAGSSEGSQDGVLVSEPEDEPVDVPLSDVPLAEAPLASSTETIKKTDKQEKRSSTASKRFSILSAGKRKKDSVSSTKDAVAL</sequence>
<feature type="compositionally biased region" description="Low complexity" evidence="1">
    <location>
        <begin position="206"/>
        <end position="220"/>
    </location>
</feature>
<protein>
    <submittedName>
        <fullName evidence="2">Uncharacterized protein</fullName>
    </submittedName>
</protein>
<feature type="compositionally biased region" description="Low complexity" evidence="1">
    <location>
        <begin position="230"/>
        <end position="239"/>
    </location>
</feature>
<dbReference type="GO" id="GO:0070880">
    <property type="term" value="P:fungal-type cell wall beta-glucan biosynthetic process"/>
    <property type="evidence" value="ECO:0007669"/>
    <property type="project" value="TreeGrafter"/>
</dbReference>
<dbReference type="GO" id="GO:0043332">
    <property type="term" value="C:mating projection tip"/>
    <property type="evidence" value="ECO:0007669"/>
    <property type="project" value="TreeGrafter"/>
</dbReference>
<dbReference type="InterPro" id="IPR051873">
    <property type="entry name" value="KNR4/SMI1_regulator"/>
</dbReference>
<evidence type="ECO:0000313" key="3">
    <source>
        <dbReference type="Proteomes" id="UP001385951"/>
    </source>
</evidence>
<feature type="region of interest" description="Disordered" evidence="1">
    <location>
        <begin position="206"/>
        <end position="400"/>
    </location>
</feature>
<accession>A0AAW0GKD6</accession>